<sequence length="1260" mass="145328">MYNNYLLILLTLLFNFFICAYSKEIKNDNYIVGILRNENDKNYDDVSINIQKEIDEFINDKMNDIYNIIKENKDTYGKDDEKLNELNSIQFNKRSNETEKLLFINKRLKSNHNSVLSSEFSKSSKGSKVEYIPIESTLVNHICPISNYYAINVYLSDETAKIVRNMKNVIFCEKSINLKSTIPKPLKHKEKRNNYSNINNNDINNNDINNNDINNNDNDDNDNDDNNSKLYYNINAIKKETQWSDVSVQEISYTPNHLSLLSQSPLVNKNKTIDFNFYYPSSAGKGIDIYLIDQGLYSNHEDFNRYEGTEDERTITCDAIVKDNDVYITKDDEEERYQCSGDDDYPYHGTMVSSMAGGTLYGVSKKANIHMIGINVNTLSTLKSLDYILLHGKPHKTVISISIGFYFYDKALDDKLTDLINKGFIIVTGAGNDENNYCVDKYSDHFFSFQGYRKSIVVGAIDTELNGDGYTKSFYSNYGNCVDIFAPGLVTFPYNEYGSTTDVNTLEGTSCATPIVAGIIASIMSEHPEIKFNNESMRKTLIEMSIKDKILFPNLDDTKDTPNRFVNNGKRSIYYPDNVNIQCGKSSNNNNNNGICSEGCCTKDGECISFENHPDDKCFIENGCQSEFGYCTTKEKSIEECENEIKENEECLIEISLDLTIDDIITQCNTFNSQKCQIFYQNQFSNRSICSIAKEFKQFKKYDDFDFNKYNNNKNICNDHFGTDIIKCKKHITSFNDCILEEELFDDFNNTEIDELKENKYFVETCGSIKSDKCEKFYKNIEEEILSYPSCSIINKLQKINISKYFDDVSVDYTLNNYKILSSKCDNIIDLSVKIENCNKELEEYKDCFLNMPNNTTTDDELTENCYTFINPNCYNLYYDYKSVLPNCHYAQQFQNFTLLNNLPEITNTYMDICKYNPPKNIKAKFISDCRSYLIDEKCIFDYNFEMTNEELIQKCEIYTKECTNNYLNQYLNIPGCRLVEDKDVIHEFYFSKSKIKDNKHLCMSMKGNDNDIHEVNNLCEIELERYKICNLNTNKEFINENNLKSNCINFLNEECQAFYKNPFKNIPYCHYAMKNNFRNIEIFDKSNEKYKYYEEICLSNNSTIISTTSSIISTDATPTSSPTSTTKKTTTIKKTTTTKKENTTKKETTTKKTTITKKTNTTKKTTSTKKITTTKKTKTTTIKKTISTKKTTTTKKTTSTKKTNTTKKTTSTKKTNTTKKTTSTKKTNTTKKTTSTKKTISTKKTTSTKKTISTKKNKN</sequence>
<dbReference type="InterPro" id="IPR015500">
    <property type="entry name" value="Peptidase_S8_subtilisin-rel"/>
</dbReference>
<dbReference type="PANTHER" id="PTHR43806">
    <property type="entry name" value="PEPTIDASE S8"/>
    <property type="match status" value="1"/>
</dbReference>
<feature type="chain" id="PRO_5013322272" evidence="7">
    <location>
        <begin position="23"/>
        <end position="1260"/>
    </location>
</feature>
<dbReference type="GO" id="GO:0005615">
    <property type="term" value="C:extracellular space"/>
    <property type="evidence" value="ECO:0007669"/>
    <property type="project" value="TreeGrafter"/>
</dbReference>
<dbReference type="Gene3D" id="3.40.50.200">
    <property type="entry name" value="Peptidase S8/S53 domain"/>
    <property type="match status" value="1"/>
</dbReference>
<evidence type="ECO:0000256" key="2">
    <source>
        <dbReference type="ARBA" id="ARBA00022670"/>
    </source>
</evidence>
<keyword evidence="3 5" id="KW-0378">Hydrolase</keyword>
<accession>A0A1Y1WY33</accession>
<dbReference type="PRINTS" id="PR00723">
    <property type="entry name" value="SUBTILISIN"/>
</dbReference>
<keyword evidence="10" id="KW-1185">Reference proteome</keyword>
<dbReference type="STRING" id="1754192.A0A1Y1WY33"/>
<evidence type="ECO:0000256" key="5">
    <source>
        <dbReference type="PROSITE-ProRule" id="PRU01240"/>
    </source>
</evidence>
<comment type="similarity">
    <text evidence="1 5">Belongs to the peptidase S8 family.</text>
</comment>
<dbReference type="InterPro" id="IPR050131">
    <property type="entry name" value="Peptidase_S8_subtilisin-like"/>
</dbReference>
<dbReference type="EMBL" id="MCFG01000222">
    <property type="protein sequence ID" value="ORX78116.1"/>
    <property type="molecule type" value="Genomic_DNA"/>
</dbReference>
<comment type="caution">
    <text evidence="9">The sequence shown here is derived from an EMBL/GenBank/DDBJ whole genome shotgun (WGS) entry which is preliminary data.</text>
</comment>
<gene>
    <name evidence="9" type="ORF">BCR32DRAFT_282577</name>
</gene>
<evidence type="ECO:0000256" key="6">
    <source>
        <dbReference type="SAM" id="MobiDB-lite"/>
    </source>
</evidence>
<feature type="domain" description="Peptidase S8/S53" evidence="8">
    <location>
        <begin position="284"/>
        <end position="545"/>
    </location>
</feature>
<dbReference type="SUPFAM" id="SSF52743">
    <property type="entry name" value="Subtilisin-like"/>
    <property type="match status" value="1"/>
</dbReference>
<feature type="active site" description="Charge relay system" evidence="5">
    <location>
        <position position="510"/>
    </location>
</feature>
<evidence type="ECO:0000313" key="10">
    <source>
        <dbReference type="Proteomes" id="UP000193944"/>
    </source>
</evidence>
<evidence type="ECO:0000256" key="3">
    <source>
        <dbReference type="ARBA" id="ARBA00022801"/>
    </source>
</evidence>
<keyword evidence="4 5" id="KW-0720">Serine protease</keyword>
<dbReference type="PANTHER" id="PTHR43806:SF66">
    <property type="entry name" value="SERIN ENDOPEPTIDASE"/>
    <property type="match status" value="1"/>
</dbReference>
<dbReference type="Pfam" id="PF00082">
    <property type="entry name" value="Peptidase_S8"/>
    <property type="match status" value="1"/>
</dbReference>
<dbReference type="GO" id="GO:0006508">
    <property type="term" value="P:proteolysis"/>
    <property type="evidence" value="ECO:0007669"/>
    <property type="project" value="UniProtKB-KW"/>
</dbReference>
<dbReference type="AlphaFoldDB" id="A0A1Y1WY33"/>
<feature type="region of interest" description="Disordered" evidence="6">
    <location>
        <begin position="1203"/>
        <end position="1230"/>
    </location>
</feature>
<dbReference type="GO" id="GO:0004252">
    <property type="term" value="F:serine-type endopeptidase activity"/>
    <property type="evidence" value="ECO:0007669"/>
    <property type="project" value="UniProtKB-UniRule"/>
</dbReference>
<feature type="signal peptide" evidence="7">
    <location>
        <begin position="1"/>
        <end position="22"/>
    </location>
</feature>
<dbReference type="InterPro" id="IPR036852">
    <property type="entry name" value="Peptidase_S8/S53_dom_sf"/>
</dbReference>
<evidence type="ECO:0000256" key="1">
    <source>
        <dbReference type="ARBA" id="ARBA00011073"/>
    </source>
</evidence>
<feature type="region of interest" description="Disordered" evidence="6">
    <location>
        <begin position="183"/>
        <end position="227"/>
    </location>
</feature>
<reference evidence="9 10" key="1">
    <citation type="submission" date="2016-08" db="EMBL/GenBank/DDBJ databases">
        <title>A Parts List for Fungal Cellulosomes Revealed by Comparative Genomics.</title>
        <authorList>
            <consortium name="DOE Joint Genome Institute"/>
            <person name="Haitjema C.H."/>
            <person name="Gilmore S.P."/>
            <person name="Henske J.K."/>
            <person name="Solomon K.V."/>
            <person name="De Groot R."/>
            <person name="Kuo A."/>
            <person name="Mondo S.J."/>
            <person name="Salamov A.A."/>
            <person name="Labutti K."/>
            <person name="Zhao Z."/>
            <person name="Chiniquy J."/>
            <person name="Barry K."/>
            <person name="Brewer H.M."/>
            <person name="Purvine S.O."/>
            <person name="Wright A.T."/>
            <person name="Boxma B."/>
            <person name="Van Alen T."/>
            <person name="Hackstein J.H."/>
            <person name="Baker S.E."/>
            <person name="Grigoriev I.V."/>
            <person name="O'Malley M.A."/>
        </authorList>
    </citation>
    <scope>NUCLEOTIDE SEQUENCE [LARGE SCALE GENOMIC DNA]</scope>
    <source>
        <strain evidence="9 10">S4</strain>
    </source>
</reference>
<organism evidence="9 10">
    <name type="scientific">Anaeromyces robustus</name>
    <dbReference type="NCBI Taxonomy" id="1754192"/>
    <lineage>
        <taxon>Eukaryota</taxon>
        <taxon>Fungi</taxon>
        <taxon>Fungi incertae sedis</taxon>
        <taxon>Chytridiomycota</taxon>
        <taxon>Chytridiomycota incertae sedis</taxon>
        <taxon>Neocallimastigomycetes</taxon>
        <taxon>Neocallimastigales</taxon>
        <taxon>Neocallimastigaceae</taxon>
        <taxon>Anaeromyces</taxon>
    </lineage>
</organism>
<evidence type="ECO:0000256" key="7">
    <source>
        <dbReference type="SAM" id="SignalP"/>
    </source>
</evidence>
<dbReference type="OrthoDB" id="3946663at2759"/>
<dbReference type="Proteomes" id="UP000193944">
    <property type="component" value="Unassembled WGS sequence"/>
</dbReference>
<keyword evidence="2 5" id="KW-0645">Protease</keyword>
<reference evidence="9 10" key="2">
    <citation type="submission" date="2016-08" db="EMBL/GenBank/DDBJ databases">
        <title>Pervasive Adenine N6-methylation of Active Genes in Fungi.</title>
        <authorList>
            <consortium name="DOE Joint Genome Institute"/>
            <person name="Mondo S.J."/>
            <person name="Dannebaum R.O."/>
            <person name="Kuo R.C."/>
            <person name="Labutti K."/>
            <person name="Haridas S."/>
            <person name="Kuo A."/>
            <person name="Salamov A."/>
            <person name="Ahrendt S.R."/>
            <person name="Lipzen A."/>
            <person name="Sullivan W."/>
            <person name="Andreopoulos W.B."/>
            <person name="Clum A."/>
            <person name="Lindquist E."/>
            <person name="Daum C."/>
            <person name="Ramamoorthy G.K."/>
            <person name="Gryganskyi A."/>
            <person name="Culley D."/>
            <person name="Magnuson J.K."/>
            <person name="James T.Y."/>
            <person name="O'Malley M.A."/>
            <person name="Stajich J.E."/>
            <person name="Spatafora J.W."/>
            <person name="Visel A."/>
            <person name="Grigoriev I.V."/>
        </authorList>
    </citation>
    <scope>NUCLEOTIDE SEQUENCE [LARGE SCALE GENOMIC DNA]</scope>
    <source>
        <strain evidence="9 10">S4</strain>
    </source>
</reference>
<dbReference type="PROSITE" id="PS51892">
    <property type="entry name" value="SUBTILASE"/>
    <property type="match status" value="1"/>
</dbReference>
<name>A0A1Y1WY33_9FUNG</name>
<dbReference type="InterPro" id="IPR000209">
    <property type="entry name" value="Peptidase_S8/S53_dom"/>
</dbReference>
<evidence type="ECO:0000256" key="4">
    <source>
        <dbReference type="ARBA" id="ARBA00022825"/>
    </source>
</evidence>
<feature type="compositionally biased region" description="Low complexity" evidence="6">
    <location>
        <begin position="197"/>
        <end position="216"/>
    </location>
</feature>
<dbReference type="InterPro" id="IPR023828">
    <property type="entry name" value="Peptidase_S8_Ser-AS"/>
</dbReference>
<proteinExistence type="inferred from homology"/>
<feature type="active site" description="Charge relay system" evidence="5">
    <location>
        <position position="293"/>
    </location>
</feature>
<protein>
    <submittedName>
        <fullName evidence="9">Subtilisin-like protein</fullName>
    </submittedName>
</protein>
<evidence type="ECO:0000259" key="8">
    <source>
        <dbReference type="Pfam" id="PF00082"/>
    </source>
</evidence>
<feature type="active site" description="Charge relay system" evidence="5">
    <location>
        <position position="348"/>
    </location>
</feature>
<evidence type="ECO:0000313" key="9">
    <source>
        <dbReference type="EMBL" id="ORX78116.1"/>
    </source>
</evidence>
<dbReference type="PROSITE" id="PS00138">
    <property type="entry name" value="SUBTILASE_SER"/>
    <property type="match status" value="1"/>
</dbReference>
<keyword evidence="7" id="KW-0732">Signal</keyword>